<protein>
    <submittedName>
        <fullName evidence="1">Uncharacterized protein</fullName>
    </submittedName>
</protein>
<proteinExistence type="predicted"/>
<dbReference type="AlphaFoldDB" id="A0A0M4NYZ6"/>
<reference evidence="1 2" key="1">
    <citation type="journal article" date="2015" name="Genome Announc.">
        <title>Whole-Genome Sequence of Leptospira interrogans Serovar Hardjo Subtype Hardjoprajitno Strain Norma, Isolated from Cattle in a Leptospirosis Outbreak in Brazil.</title>
        <authorList>
            <person name="Cosate M.R."/>
            <person name="Soares S.C."/>
            <person name="Mendes T.A."/>
            <person name="Raittz R.T."/>
            <person name="Moreira E.C."/>
            <person name="Leite R."/>
            <person name="Fernandes G.R."/>
            <person name="Haddad J.P."/>
            <person name="Ortega J.M."/>
        </authorList>
    </citation>
    <scope>NUCLEOTIDE SEQUENCE [LARGE SCALE GENOMIC DNA]</scope>
    <source>
        <strain evidence="1 2">Norma</strain>
    </source>
</reference>
<accession>A0A0M4NYZ6</accession>
<name>A0A0M4NYZ6_LEPIR</name>
<evidence type="ECO:0000313" key="2">
    <source>
        <dbReference type="Proteomes" id="UP000056502"/>
    </source>
</evidence>
<organism evidence="1">
    <name type="scientific">Leptospira interrogans serovar Hardjo str. Norma</name>
    <dbReference type="NCBI Taxonomy" id="1279460"/>
    <lineage>
        <taxon>Bacteria</taxon>
        <taxon>Pseudomonadati</taxon>
        <taxon>Spirochaetota</taxon>
        <taxon>Spirochaetia</taxon>
        <taxon>Leptospirales</taxon>
        <taxon>Leptospiraceae</taxon>
        <taxon>Leptospira</taxon>
    </lineage>
</organism>
<sequence>MIDAQTIGYFIMQSLSRNFYKIDFTSYLLCENLKQTLKRLF</sequence>
<dbReference type="EMBL" id="CP012603">
    <property type="protein sequence ID" value="ALE40887.1"/>
    <property type="molecule type" value="Genomic_DNA"/>
</dbReference>
<dbReference type="PATRIC" id="fig|1279460.3.peg.3817"/>
<gene>
    <name evidence="1" type="ORF">G436_3741</name>
</gene>
<evidence type="ECO:0000313" key="1">
    <source>
        <dbReference type="EMBL" id="ALE40887.1"/>
    </source>
</evidence>
<dbReference type="Proteomes" id="UP000056502">
    <property type="component" value="Chromosome I"/>
</dbReference>